<evidence type="ECO:0000256" key="1">
    <source>
        <dbReference type="ARBA" id="ARBA00005947"/>
    </source>
</evidence>
<dbReference type="InterPro" id="IPR023801">
    <property type="entry name" value="His_deacetylse_dom"/>
</dbReference>
<dbReference type="Pfam" id="PF00850">
    <property type="entry name" value="Hist_deacetyl"/>
    <property type="match status" value="1"/>
</dbReference>
<evidence type="ECO:0000259" key="3">
    <source>
        <dbReference type="Pfam" id="PF00850"/>
    </source>
</evidence>
<keyword evidence="2 4" id="KW-0378">Hydrolase</keyword>
<dbReference type="InterPro" id="IPR037138">
    <property type="entry name" value="His_deacetylse_dom_sf"/>
</dbReference>
<dbReference type="GO" id="GO:0004407">
    <property type="term" value="F:histone deacetylase activity"/>
    <property type="evidence" value="ECO:0007669"/>
    <property type="project" value="InterPro"/>
</dbReference>
<name>A0A5C5YXQ2_9BACT</name>
<dbReference type="PANTHER" id="PTHR10625">
    <property type="entry name" value="HISTONE DEACETYLASE HDAC1-RELATED"/>
    <property type="match status" value="1"/>
</dbReference>
<comment type="similarity">
    <text evidence="1">Belongs to the histone deacetylase family.</text>
</comment>
<dbReference type="CDD" id="cd09993">
    <property type="entry name" value="HDAC_classIV"/>
    <property type="match status" value="1"/>
</dbReference>
<dbReference type="SUPFAM" id="SSF52768">
    <property type="entry name" value="Arginase/deacetylase"/>
    <property type="match status" value="1"/>
</dbReference>
<accession>A0A5C5YXQ2</accession>
<dbReference type="PANTHER" id="PTHR10625:SF19">
    <property type="entry name" value="HISTONE DEACETYLASE 12"/>
    <property type="match status" value="1"/>
</dbReference>
<evidence type="ECO:0000313" key="4">
    <source>
        <dbReference type="EMBL" id="TWT79337.1"/>
    </source>
</evidence>
<dbReference type="RefSeq" id="WP_146394578.1">
    <property type="nucleotide sequence ID" value="NZ_SJPJ01000001.1"/>
</dbReference>
<dbReference type="EC" id="3.5.1.-" evidence="4"/>
<dbReference type="Gene3D" id="3.40.800.20">
    <property type="entry name" value="Histone deacetylase domain"/>
    <property type="match status" value="1"/>
</dbReference>
<comment type="caution">
    <text evidence="4">The sequence shown here is derived from an EMBL/GenBank/DDBJ whole genome shotgun (WGS) entry which is preliminary data.</text>
</comment>
<dbReference type="AlphaFoldDB" id="A0A5C5YXQ2"/>
<sequence>MHLYYTDHFELPLPEGHRFPMSKYRLLRHRVVNSDHHRDDPLLVPPAATDDQLCQCHTVAYVEGVKSGSLSTAEIRRIGFPWSEKMVERSRRSTGATIAAARAAMVEGIAANLAGGTHHAFADAGEGYCVFNDAAVAAKTLQAEGGIRSACIIDLDVHQGNGTASILANDPSMFTFSLHGVKNFPLRKMPSDLDVGLPDGTGDEDYLAALADALAIVEKNGPFDLAIYLAGADPFEHDRLGRLSLTKAGLRKRDATVIDWCQRRSIPLAITMAGGYAPSVEDIIEIHAGTLALATSALANELELKRLPNSFEQS</sequence>
<protein>
    <submittedName>
        <fullName evidence="4">Histone deacetylase-like amidohydrolase</fullName>
        <ecNumber evidence="4">3.5.1.-</ecNumber>
    </submittedName>
</protein>
<evidence type="ECO:0000256" key="2">
    <source>
        <dbReference type="ARBA" id="ARBA00022801"/>
    </source>
</evidence>
<dbReference type="EMBL" id="SJPJ01000001">
    <property type="protein sequence ID" value="TWT79337.1"/>
    <property type="molecule type" value="Genomic_DNA"/>
</dbReference>
<dbReference type="OrthoDB" id="9808367at2"/>
<dbReference type="GO" id="GO:0040029">
    <property type="term" value="P:epigenetic regulation of gene expression"/>
    <property type="evidence" value="ECO:0007669"/>
    <property type="project" value="TreeGrafter"/>
</dbReference>
<dbReference type="InterPro" id="IPR023696">
    <property type="entry name" value="Ureohydrolase_dom_sf"/>
</dbReference>
<proteinExistence type="inferred from homology"/>
<organism evidence="4 5">
    <name type="scientific">Novipirellula herctigrandis</name>
    <dbReference type="NCBI Taxonomy" id="2527986"/>
    <lineage>
        <taxon>Bacteria</taxon>
        <taxon>Pseudomonadati</taxon>
        <taxon>Planctomycetota</taxon>
        <taxon>Planctomycetia</taxon>
        <taxon>Pirellulales</taxon>
        <taxon>Pirellulaceae</taxon>
        <taxon>Novipirellula</taxon>
    </lineage>
</organism>
<dbReference type="Proteomes" id="UP000315010">
    <property type="component" value="Unassembled WGS sequence"/>
</dbReference>
<feature type="domain" description="Histone deacetylase" evidence="3">
    <location>
        <begin position="21"/>
        <end position="281"/>
    </location>
</feature>
<dbReference type="PRINTS" id="PR01270">
    <property type="entry name" value="HDASUPER"/>
</dbReference>
<dbReference type="GO" id="GO:0016787">
    <property type="term" value="F:hydrolase activity"/>
    <property type="evidence" value="ECO:0007669"/>
    <property type="project" value="UniProtKB-KW"/>
</dbReference>
<dbReference type="InterPro" id="IPR000286">
    <property type="entry name" value="HDACs"/>
</dbReference>
<reference evidence="4 5" key="1">
    <citation type="submission" date="2019-02" db="EMBL/GenBank/DDBJ databases">
        <title>Deep-cultivation of Planctomycetes and their phenomic and genomic characterization uncovers novel biology.</title>
        <authorList>
            <person name="Wiegand S."/>
            <person name="Jogler M."/>
            <person name="Boedeker C."/>
            <person name="Pinto D."/>
            <person name="Vollmers J."/>
            <person name="Rivas-Marin E."/>
            <person name="Kohn T."/>
            <person name="Peeters S.H."/>
            <person name="Heuer A."/>
            <person name="Rast P."/>
            <person name="Oberbeckmann S."/>
            <person name="Bunk B."/>
            <person name="Jeske O."/>
            <person name="Meyerdierks A."/>
            <person name="Storesund J.E."/>
            <person name="Kallscheuer N."/>
            <person name="Luecker S."/>
            <person name="Lage O.M."/>
            <person name="Pohl T."/>
            <person name="Merkel B.J."/>
            <person name="Hornburger P."/>
            <person name="Mueller R.-W."/>
            <person name="Bruemmer F."/>
            <person name="Labrenz M."/>
            <person name="Spormann A.M."/>
            <person name="Op Den Camp H."/>
            <person name="Overmann J."/>
            <person name="Amann R."/>
            <person name="Jetten M.S.M."/>
            <person name="Mascher T."/>
            <person name="Medema M.H."/>
            <person name="Devos D.P."/>
            <person name="Kaster A.-K."/>
            <person name="Ovreas L."/>
            <person name="Rohde M."/>
            <person name="Galperin M.Y."/>
            <person name="Jogler C."/>
        </authorList>
    </citation>
    <scope>NUCLEOTIDE SEQUENCE [LARGE SCALE GENOMIC DNA]</scope>
    <source>
        <strain evidence="4 5">CA13</strain>
    </source>
</reference>
<evidence type="ECO:0000313" key="5">
    <source>
        <dbReference type="Proteomes" id="UP000315010"/>
    </source>
</evidence>
<gene>
    <name evidence="4" type="primary">hdaH_1</name>
    <name evidence="4" type="ORF">CA13_07360</name>
</gene>
<dbReference type="InterPro" id="IPR044150">
    <property type="entry name" value="HDAC_classIV"/>
</dbReference>
<keyword evidence="5" id="KW-1185">Reference proteome</keyword>